<evidence type="ECO:0000313" key="3">
    <source>
        <dbReference type="Proteomes" id="UP000034164"/>
    </source>
</evidence>
<accession>A0A0G2JB15</accession>
<gene>
    <name evidence="2" type="ORF">EMCG_07629</name>
</gene>
<sequence length="83" mass="9100">MSSMRFPKWSNDTLSAGVPGRAAGHLVWIPVSKAGVLIAVGEVAYPGEISQMGNDLNHEEQENNQTGPEFMQKVPVYDIDTRE</sequence>
<name>A0A0G2JB15_9EURO</name>
<feature type="region of interest" description="Disordered" evidence="1">
    <location>
        <begin position="59"/>
        <end position="83"/>
    </location>
</feature>
<dbReference type="VEuPathDB" id="FungiDB:EMCG_07629"/>
<dbReference type="EMBL" id="LCZI01000433">
    <property type="protein sequence ID" value="KKZ66691.1"/>
    <property type="molecule type" value="Genomic_DNA"/>
</dbReference>
<comment type="caution">
    <text evidence="2">The sequence shown here is derived from an EMBL/GenBank/DDBJ whole genome shotgun (WGS) entry which is preliminary data.</text>
</comment>
<dbReference type="Proteomes" id="UP000034164">
    <property type="component" value="Unassembled WGS sequence"/>
</dbReference>
<dbReference type="AlphaFoldDB" id="A0A0G2JB15"/>
<reference evidence="3" key="1">
    <citation type="journal article" date="2015" name="PLoS Genet.">
        <title>The dynamic genome and transcriptome of the human fungal pathogen Blastomyces and close relative Emmonsia.</title>
        <authorList>
            <person name="Munoz J.F."/>
            <person name="Gauthier G.M."/>
            <person name="Desjardins C.A."/>
            <person name="Gallo J.E."/>
            <person name="Holder J."/>
            <person name="Sullivan T.D."/>
            <person name="Marty A.J."/>
            <person name="Carmen J.C."/>
            <person name="Chen Z."/>
            <person name="Ding L."/>
            <person name="Gujja S."/>
            <person name="Magrini V."/>
            <person name="Misas E."/>
            <person name="Mitreva M."/>
            <person name="Priest M."/>
            <person name="Saif S."/>
            <person name="Whiston E.A."/>
            <person name="Young S."/>
            <person name="Zeng Q."/>
            <person name="Goldman W.E."/>
            <person name="Mardis E.R."/>
            <person name="Taylor J.W."/>
            <person name="McEwen J.G."/>
            <person name="Clay O.K."/>
            <person name="Klein B.S."/>
            <person name="Cuomo C.A."/>
        </authorList>
    </citation>
    <scope>NUCLEOTIDE SEQUENCE [LARGE SCALE GENOMIC DNA]</scope>
    <source>
        <strain evidence="3">UAMH 3008</strain>
    </source>
</reference>
<evidence type="ECO:0000256" key="1">
    <source>
        <dbReference type="SAM" id="MobiDB-lite"/>
    </source>
</evidence>
<protein>
    <submittedName>
        <fullName evidence="2">Uncharacterized protein</fullName>
    </submittedName>
</protein>
<dbReference type="OrthoDB" id="10251809at2759"/>
<organism evidence="2 3">
    <name type="scientific">[Emmonsia] crescens</name>
    <dbReference type="NCBI Taxonomy" id="73230"/>
    <lineage>
        <taxon>Eukaryota</taxon>
        <taxon>Fungi</taxon>
        <taxon>Dikarya</taxon>
        <taxon>Ascomycota</taxon>
        <taxon>Pezizomycotina</taxon>
        <taxon>Eurotiomycetes</taxon>
        <taxon>Eurotiomycetidae</taxon>
        <taxon>Onygenales</taxon>
        <taxon>Ajellomycetaceae</taxon>
        <taxon>Emergomyces</taxon>
    </lineage>
</organism>
<feature type="non-terminal residue" evidence="2">
    <location>
        <position position="83"/>
    </location>
</feature>
<evidence type="ECO:0000313" key="2">
    <source>
        <dbReference type="EMBL" id="KKZ66691.1"/>
    </source>
</evidence>
<proteinExistence type="predicted"/>